<accession>A0A928VZN6</accession>
<name>A0A928VZN6_9CYAN</name>
<dbReference type="Proteomes" id="UP000621799">
    <property type="component" value="Unassembled WGS sequence"/>
</dbReference>
<dbReference type="RefSeq" id="WP_264320858.1">
    <property type="nucleotide sequence ID" value="NZ_JADEXN010000100.1"/>
</dbReference>
<gene>
    <name evidence="1" type="ORF">IQ235_07420</name>
</gene>
<proteinExistence type="predicted"/>
<comment type="caution">
    <text evidence="1">The sequence shown here is derived from an EMBL/GenBank/DDBJ whole genome shotgun (WGS) entry which is preliminary data.</text>
</comment>
<keyword evidence="2" id="KW-1185">Reference proteome</keyword>
<evidence type="ECO:0000313" key="1">
    <source>
        <dbReference type="EMBL" id="MBE9040610.1"/>
    </source>
</evidence>
<evidence type="ECO:0000313" key="2">
    <source>
        <dbReference type="Proteomes" id="UP000621799"/>
    </source>
</evidence>
<dbReference type="EMBL" id="JADEXN010000100">
    <property type="protein sequence ID" value="MBE9040610.1"/>
    <property type="molecule type" value="Genomic_DNA"/>
</dbReference>
<reference evidence="1" key="1">
    <citation type="submission" date="2020-10" db="EMBL/GenBank/DDBJ databases">
        <authorList>
            <person name="Castelo-Branco R."/>
            <person name="Eusebio N."/>
            <person name="Adriana R."/>
            <person name="Vieira A."/>
            <person name="Brugerolle De Fraissinette N."/>
            <person name="Rezende De Castro R."/>
            <person name="Schneider M.P."/>
            <person name="Vasconcelos V."/>
            <person name="Leao P.N."/>
        </authorList>
    </citation>
    <scope>NUCLEOTIDE SEQUENCE</scope>
    <source>
        <strain evidence="1">LEGE 11467</strain>
    </source>
</reference>
<organism evidence="1 2">
    <name type="scientific">Zarconia navalis LEGE 11467</name>
    <dbReference type="NCBI Taxonomy" id="1828826"/>
    <lineage>
        <taxon>Bacteria</taxon>
        <taxon>Bacillati</taxon>
        <taxon>Cyanobacteriota</taxon>
        <taxon>Cyanophyceae</taxon>
        <taxon>Oscillatoriophycideae</taxon>
        <taxon>Oscillatoriales</taxon>
        <taxon>Oscillatoriales incertae sedis</taxon>
        <taxon>Zarconia</taxon>
        <taxon>Zarconia navalis</taxon>
    </lineage>
</organism>
<dbReference type="AlphaFoldDB" id="A0A928VZN6"/>
<protein>
    <submittedName>
        <fullName evidence="1">Uncharacterized protein</fullName>
    </submittedName>
</protein>
<sequence>MGSIHGSFGCGCIGYLNILIISIARYNPIAIDATIDKYRLNPRQSRLDGFLGRSKMGIPDECRNDRIGLWH</sequence>